<evidence type="ECO:0008006" key="3">
    <source>
        <dbReference type="Google" id="ProtNLM"/>
    </source>
</evidence>
<dbReference type="EMBL" id="FMYH01000001">
    <property type="protein sequence ID" value="SDB85798.1"/>
    <property type="molecule type" value="Genomic_DNA"/>
</dbReference>
<protein>
    <recommendedName>
        <fullName evidence="3">Helix-turn-helix</fullName>
    </recommendedName>
</protein>
<accession>A0A1G6GV05</accession>
<evidence type="ECO:0000313" key="2">
    <source>
        <dbReference type="Proteomes" id="UP000199039"/>
    </source>
</evidence>
<dbReference type="RefSeq" id="WP_175558968.1">
    <property type="nucleotide sequence ID" value="NZ_FMYH01000001.1"/>
</dbReference>
<sequence length="162" mass="17651">MALQFRNIDATPDDPVEQWGVEGMLTAIERGYLPHWRRIARAVKRDPQGKAALDLDEALSIAERQGVVVLLRRILDAARAGDAGQVARRVELAVARSGLSLRKFSAEVGTSPARLSSYRSGAVTPGADVLVRIERVAQERSDARFRRAHGLTAAERSELAGV</sequence>
<name>A0A1G6GV05_9MICO</name>
<dbReference type="InterPro" id="IPR010982">
    <property type="entry name" value="Lambda_DNA-bd_dom_sf"/>
</dbReference>
<keyword evidence="2" id="KW-1185">Reference proteome</keyword>
<dbReference type="STRING" id="1814289.SAMN05216410_0495"/>
<dbReference type="SUPFAM" id="SSF47413">
    <property type="entry name" value="lambda repressor-like DNA-binding domains"/>
    <property type="match status" value="1"/>
</dbReference>
<gene>
    <name evidence="1" type="ORF">SAMN05216410_0495</name>
</gene>
<dbReference type="Proteomes" id="UP000199039">
    <property type="component" value="Unassembled WGS sequence"/>
</dbReference>
<reference evidence="1 2" key="1">
    <citation type="submission" date="2016-09" db="EMBL/GenBank/DDBJ databases">
        <authorList>
            <person name="Capua I."/>
            <person name="De Benedictis P."/>
            <person name="Joannis T."/>
            <person name="Lombin L.H."/>
            <person name="Cattoli G."/>
        </authorList>
    </citation>
    <scope>NUCLEOTIDE SEQUENCE [LARGE SCALE GENOMIC DNA]</scope>
    <source>
        <strain evidence="1 2">ISLP-3</strain>
    </source>
</reference>
<evidence type="ECO:0000313" key="1">
    <source>
        <dbReference type="EMBL" id="SDB85798.1"/>
    </source>
</evidence>
<dbReference type="GO" id="GO:0003677">
    <property type="term" value="F:DNA binding"/>
    <property type="evidence" value="ECO:0007669"/>
    <property type="project" value="InterPro"/>
</dbReference>
<organism evidence="1 2">
    <name type="scientific">Sanguibacter gelidistatuariae</name>
    <dbReference type="NCBI Taxonomy" id="1814289"/>
    <lineage>
        <taxon>Bacteria</taxon>
        <taxon>Bacillati</taxon>
        <taxon>Actinomycetota</taxon>
        <taxon>Actinomycetes</taxon>
        <taxon>Micrococcales</taxon>
        <taxon>Sanguibacteraceae</taxon>
        <taxon>Sanguibacter</taxon>
    </lineage>
</organism>
<dbReference type="AlphaFoldDB" id="A0A1G6GV05"/>
<proteinExistence type="predicted"/>